<name>A0AAU9XBM8_9CNID</name>
<evidence type="ECO:0000313" key="6">
    <source>
        <dbReference type="Proteomes" id="UP001159428"/>
    </source>
</evidence>
<dbReference type="InterPro" id="IPR039883">
    <property type="entry name" value="Fcf2/DNTTIP2"/>
</dbReference>
<feature type="compositionally biased region" description="Polar residues" evidence="3">
    <location>
        <begin position="11"/>
        <end position="25"/>
    </location>
</feature>
<evidence type="ECO:0000256" key="1">
    <source>
        <dbReference type="ARBA" id="ARBA00004604"/>
    </source>
</evidence>
<comment type="subcellular location">
    <subcellularLocation>
        <location evidence="1">Nucleus</location>
        <location evidence="1">Nucleolus</location>
    </subcellularLocation>
</comment>
<dbReference type="Pfam" id="PF08698">
    <property type="entry name" value="Fcf2"/>
    <property type="match status" value="1"/>
</dbReference>
<reference evidence="5 6" key="1">
    <citation type="submission" date="2022-05" db="EMBL/GenBank/DDBJ databases">
        <authorList>
            <consortium name="Genoscope - CEA"/>
            <person name="William W."/>
        </authorList>
    </citation>
    <scope>NUCLEOTIDE SEQUENCE [LARGE SCALE GENOMIC DNA]</scope>
</reference>
<feature type="compositionally biased region" description="Basic residues" evidence="3">
    <location>
        <begin position="283"/>
        <end position="303"/>
    </location>
</feature>
<dbReference type="PANTHER" id="PTHR21686:SF12">
    <property type="entry name" value="DEOXYNUCLEOTIDYLTRANSFERASE TERMINAL-INTERACTING PROTEIN 2"/>
    <property type="match status" value="1"/>
</dbReference>
<evidence type="ECO:0000313" key="5">
    <source>
        <dbReference type="EMBL" id="CAH3142803.1"/>
    </source>
</evidence>
<dbReference type="GO" id="GO:0006396">
    <property type="term" value="P:RNA processing"/>
    <property type="evidence" value="ECO:0007669"/>
    <property type="project" value="TreeGrafter"/>
</dbReference>
<feature type="domain" description="Fcf2 pre-rRNA processing C-terminal" evidence="4">
    <location>
        <begin position="180"/>
        <end position="273"/>
    </location>
</feature>
<dbReference type="GO" id="GO:0005730">
    <property type="term" value="C:nucleolus"/>
    <property type="evidence" value="ECO:0007669"/>
    <property type="project" value="UniProtKB-SubCell"/>
</dbReference>
<gene>
    <name evidence="5" type="ORF">PMEA_00020252</name>
</gene>
<dbReference type="EMBL" id="CALNXJ010000037">
    <property type="protein sequence ID" value="CAH3142803.1"/>
    <property type="molecule type" value="Genomic_DNA"/>
</dbReference>
<organism evidence="5 6">
    <name type="scientific">Pocillopora meandrina</name>
    <dbReference type="NCBI Taxonomy" id="46732"/>
    <lineage>
        <taxon>Eukaryota</taxon>
        <taxon>Metazoa</taxon>
        <taxon>Cnidaria</taxon>
        <taxon>Anthozoa</taxon>
        <taxon>Hexacorallia</taxon>
        <taxon>Scleractinia</taxon>
        <taxon>Astrocoeniina</taxon>
        <taxon>Pocilloporidae</taxon>
        <taxon>Pocillopora</taxon>
    </lineage>
</organism>
<evidence type="ECO:0000259" key="4">
    <source>
        <dbReference type="Pfam" id="PF08698"/>
    </source>
</evidence>
<evidence type="ECO:0000256" key="3">
    <source>
        <dbReference type="SAM" id="MobiDB-lite"/>
    </source>
</evidence>
<feature type="region of interest" description="Disordered" evidence="3">
    <location>
        <begin position="282"/>
        <end position="303"/>
    </location>
</feature>
<dbReference type="PANTHER" id="PTHR21686">
    <property type="entry name" value="DEOXYNUCLEOTIDYLTRANSFERASE TERMINAL-INTERACTING PROTEIN 2"/>
    <property type="match status" value="1"/>
</dbReference>
<feature type="region of interest" description="Disordered" evidence="3">
    <location>
        <begin position="1"/>
        <end position="56"/>
    </location>
</feature>
<sequence length="303" mass="34911">MRRSKRLQAKKTVTSSENEGSSQDETGVIETLESTSKENDYIALKTTNSEDEEENDEQVFCVGRIGSSQDEPLANAGNSSALSETDEFLSIPDEFKRKVKDPSELSSELQVGINTQDLYLKFDKNSFKPVTTSKSFNDICNNRELLKRSVITSDFEKQQSIPPMHVSRYAQKKQRKKAREETAGPMWFNLPATQITPEIERDMKLMKMRNVLDKKHHYKKNDSSALPKYFQIGTVVEGTADFYSSRIPKRQRKTNMIDELLADAEFRRYNKKKYLEIQAAKQSGKKGFYKQKKDKRKQTAMRS</sequence>
<dbReference type="Proteomes" id="UP001159428">
    <property type="component" value="Unassembled WGS sequence"/>
</dbReference>
<protein>
    <recommendedName>
        <fullName evidence="4">Fcf2 pre-rRNA processing C-terminal domain-containing protein</fullName>
    </recommendedName>
</protein>
<dbReference type="GO" id="GO:0003723">
    <property type="term" value="F:RNA binding"/>
    <property type="evidence" value="ECO:0007669"/>
    <property type="project" value="TreeGrafter"/>
</dbReference>
<keyword evidence="6" id="KW-1185">Reference proteome</keyword>
<proteinExistence type="predicted"/>
<dbReference type="AlphaFoldDB" id="A0AAU9XBM8"/>
<comment type="caution">
    <text evidence="5">The sequence shown here is derived from an EMBL/GenBank/DDBJ whole genome shotgun (WGS) entry which is preliminary data.</text>
</comment>
<evidence type="ECO:0000256" key="2">
    <source>
        <dbReference type="ARBA" id="ARBA00023242"/>
    </source>
</evidence>
<keyword evidence="2" id="KW-0539">Nucleus</keyword>
<accession>A0AAU9XBM8</accession>
<dbReference type="InterPro" id="IPR014810">
    <property type="entry name" value="Fcf2_C"/>
</dbReference>